<dbReference type="KEGG" id="cdx:CDES_05680"/>
<evidence type="ECO:0000259" key="2">
    <source>
        <dbReference type="PROSITE" id="PS50966"/>
    </source>
</evidence>
<dbReference type="PATRIC" id="fig|931089.4.peg.1154"/>
<dbReference type="Proteomes" id="UP000068067">
    <property type="component" value="Chromosome"/>
</dbReference>
<feature type="domain" description="SWIM-type" evidence="2">
    <location>
        <begin position="136"/>
        <end position="171"/>
    </location>
</feature>
<dbReference type="STRING" id="931089.CDES_05680"/>
<evidence type="ECO:0000313" key="4">
    <source>
        <dbReference type="Proteomes" id="UP000068067"/>
    </source>
</evidence>
<dbReference type="AlphaFoldDB" id="A0A0M5IP55"/>
<name>A0A0M5IP55_9CORY</name>
<dbReference type="GO" id="GO:0008270">
    <property type="term" value="F:zinc ion binding"/>
    <property type="evidence" value="ECO:0007669"/>
    <property type="project" value="UniProtKB-KW"/>
</dbReference>
<evidence type="ECO:0000256" key="1">
    <source>
        <dbReference type="PROSITE-ProRule" id="PRU00325"/>
    </source>
</evidence>
<dbReference type="OrthoDB" id="188274at2"/>
<keyword evidence="1" id="KW-0479">Metal-binding</keyword>
<sequence>MADSRRVQMDNVIYANFGNKKRVSTPEDRTQVINKSAEKQFSPAGKRTVALTEKNADSGRRSRGEQYYRNGNVTGLKVLDGRVQCTVAGSQNEPFITTVTFPYRSSEKLREAYAVIADTANGLRLVREGHLTSSMLDHLVGNLDESIYFDCTCPDHSLVCKHAVASAYYVAEKMTANPALILDIRGQGMAGLEALIRSYHTRIEETPEDNESFWEGKTIPDLPDPKIAPAIDDSDINFLHKALRLVSYTSLEQLRAVSDIEDMYEILVSNHPDNRRVFEEPDDADEDY</sequence>
<reference evidence="3 4" key="1">
    <citation type="submission" date="2014-08" db="EMBL/GenBank/DDBJ databases">
        <title>Complete genome sequence of Corynebacterium deserti GIMN1.010 (=DSM 45689), isolated from desert sand in western China.</title>
        <authorList>
            <person name="Ruckert C."/>
            <person name="Albersmeier A."/>
            <person name="Kalinowski J."/>
        </authorList>
    </citation>
    <scope>NUCLEOTIDE SEQUENCE [LARGE SCALE GENOMIC DNA]</scope>
    <source>
        <strain evidence="3 4">GIMN1.010</strain>
    </source>
</reference>
<dbReference type="PROSITE" id="PS50966">
    <property type="entry name" value="ZF_SWIM"/>
    <property type="match status" value="1"/>
</dbReference>
<evidence type="ECO:0000313" key="3">
    <source>
        <dbReference type="EMBL" id="ALC05568.1"/>
    </source>
</evidence>
<dbReference type="InterPro" id="IPR007527">
    <property type="entry name" value="Znf_SWIM"/>
</dbReference>
<organism evidence="3 4">
    <name type="scientific">Corynebacterium deserti GIMN1.010</name>
    <dbReference type="NCBI Taxonomy" id="931089"/>
    <lineage>
        <taxon>Bacteria</taxon>
        <taxon>Bacillati</taxon>
        <taxon>Actinomycetota</taxon>
        <taxon>Actinomycetes</taxon>
        <taxon>Mycobacteriales</taxon>
        <taxon>Corynebacteriaceae</taxon>
        <taxon>Corynebacterium</taxon>
    </lineage>
</organism>
<dbReference type="RefSeq" id="WP_053544623.1">
    <property type="nucleotide sequence ID" value="NZ_CP009220.1"/>
</dbReference>
<proteinExistence type="predicted"/>
<accession>A0A0M5IP55</accession>
<keyword evidence="4" id="KW-1185">Reference proteome</keyword>
<protein>
    <recommendedName>
        <fullName evidence="2">SWIM-type domain-containing protein</fullName>
    </recommendedName>
</protein>
<dbReference type="PANTHER" id="PTHR38133:SF1">
    <property type="entry name" value="SLR1429 PROTEIN"/>
    <property type="match status" value="1"/>
</dbReference>
<gene>
    <name evidence="3" type="ORF">CDES_05680</name>
</gene>
<dbReference type="PANTHER" id="PTHR38133">
    <property type="entry name" value="SLR1429 PROTEIN"/>
    <property type="match status" value="1"/>
</dbReference>
<keyword evidence="1" id="KW-0862">Zinc</keyword>
<keyword evidence="1" id="KW-0863">Zinc-finger</keyword>
<dbReference type="EMBL" id="CP009220">
    <property type="protein sequence ID" value="ALC05568.1"/>
    <property type="molecule type" value="Genomic_DNA"/>
</dbReference>